<sequence length="433" mass="44189">MSAASATVLPAPPPTLGWRPGCAYAALALPLAFVSLPLYVQLPFHYASVLGLPLSAIGAVMLGVRLLDAVVDPALGRLADRCFDAGATVAWRAAGLCAIVLALAFAALWQPPAGAPSLVIGWLAGALLLCTLAYSAATILHQSWGTRWGGGPALRARVTGWREGGTLVGVLLASALPAWLGWPATSLALAALLGLGLAGLRRVPPPAAAAPAGPGVAAAPASPWRVPAFRQLLAVFVLNGIAAAIPATLLPFFVADRLQLPQWQPVLLLAYFASAVAGLPLWVRAAARWGAAPVWRAGMVATVVAFAATPWIGAGDGLAFAAICVASGLALGADLALPGALLTGVIQQGGGAGRDEGRYLGWWAFATKLNLALAAGLVLPLLGFAGYRTGSADAAGLQALAWAYGGLPCVLKLAAAAALWRAERLNPRWKERE</sequence>
<evidence type="ECO:0000313" key="4">
    <source>
        <dbReference type="Proteomes" id="UP001200741"/>
    </source>
</evidence>
<feature type="transmembrane region" description="Helical" evidence="2">
    <location>
        <begin position="21"/>
        <end position="40"/>
    </location>
</feature>
<feature type="transmembrane region" description="Helical" evidence="2">
    <location>
        <begin position="89"/>
        <end position="109"/>
    </location>
</feature>
<dbReference type="Pfam" id="PF13347">
    <property type="entry name" value="MFS_2"/>
    <property type="match status" value="1"/>
</dbReference>
<evidence type="ECO:0000256" key="2">
    <source>
        <dbReference type="SAM" id="Phobius"/>
    </source>
</evidence>
<feature type="transmembrane region" description="Helical" evidence="2">
    <location>
        <begin position="294"/>
        <end position="312"/>
    </location>
</feature>
<feature type="transmembrane region" description="Helical" evidence="2">
    <location>
        <begin position="266"/>
        <end position="287"/>
    </location>
</feature>
<name>A0ABS8XV11_9BURK</name>
<feature type="transmembrane region" description="Helical" evidence="2">
    <location>
        <begin position="362"/>
        <end position="387"/>
    </location>
</feature>
<dbReference type="EMBL" id="JAJTWU010000007">
    <property type="protein sequence ID" value="MCE4556502.1"/>
    <property type="molecule type" value="Genomic_DNA"/>
</dbReference>
<feature type="transmembrane region" description="Helical" evidence="2">
    <location>
        <begin position="46"/>
        <end position="68"/>
    </location>
</feature>
<gene>
    <name evidence="3" type="ORF">LXT13_19070</name>
</gene>
<dbReference type="InterPro" id="IPR036259">
    <property type="entry name" value="MFS_trans_sf"/>
</dbReference>
<accession>A0ABS8XV11</accession>
<dbReference type="InterPro" id="IPR039672">
    <property type="entry name" value="MFS_2"/>
</dbReference>
<dbReference type="RefSeq" id="WP_233373534.1">
    <property type="nucleotide sequence ID" value="NZ_JAJTWU010000007.1"/>
</dbReference>
<keyword evidence="2" id="KW-1133">Transmembrane helix</keyword>
<dbReference type="PANTHER" id="PTHR11328">
    <property type="entry name" value="MAJOR FACILITATOR SUPERFAMILY DOMAIN-CONTAINING PROTEIN"/>
    <property type="match status" value="1"/>
</dbReference>
<feature type="transmembrane region" description="Helical" evidence="2">
    <location>
        <begin position="186"/>
        <end position="203"/>
    </location>
</feature>
<feature type="transmembrane region" description="Helical" evidence="2">
    <location>
        <begin position="232"/>
        <end position="254"/>
    </location>
</feature>
<comment type="caution">
    <text evidence="3">The sequence shown here is derived from an EMBL/GenBank/DDBJ whole genome shotgun (WGS) entry which is preliminary data.</text>
</comment>
<feature type="transmembrane region" description="Helical" evidence="2">
    <location>
        <begin position="399"/>
        <end position="420"/>
    </location>
</feature>
<keyword evidence="2" id="KW-0812">Transmembrane</keyword>
<proteinExistence type="inferred from homology"/>
<protein>
    <submittedName>
        <fullName evidence="3">MFS transporter</fullName>
    </submittedName>
</protein>
<reference evidence="3 4" key="1">
    <citation type="submission" date="2021-12" db="EMBL/GenBank/DDBJ databases">
        <title>Genome seq of P8.</title>
        <authorList>
            <person name="Seo T."/>
        </authorList>
    </citation>
    <scope>NUCLEOTIDE SEQUENCE [LARGE SCALE GENOMIC DNA]</scope>
    <source>
        <strain evidence="3 4">P8</strain>
    </source>
</reference>
<organism evidence="3 4">
    <name type="scientific">Pelomonas cellulosilytica</name>
    <dbReference type="NCBI Taxonomy" id="2906762"/>
    <lineage>
        <taxon>Bacteria</taxon>
        <taxon>Pseudomonadati</taxon>
        <taxon>Pseudomonadota</taxon>
        <taxon>Betaproteobacteria</taxon>
        <taxon>Burkholderiales</taxon>
        <taxon>Sphaerotilaceae</taxon>
        <taxon>Roseateles</taxon>
    </lineage>
</organism>
<feature type="transmembrane region" description="Helical" evidence="2">
    <location>
        <begin position="318"/>
        <end position="342"/>
    </location>
</feature>
<evidence type="ECO:0000256" key="1">
    <source>
        <dbReference type="ARBA" id="ARBA00009617"/>
    </source>
</evidence>
<dbReference type="Gene3D" id="1.20.1250.20">
    <property type="entry name" value="MFS general substrate transporter like domains"/>
    <property type="match status" value="2"/>
</dbReference>
<keyword evidence="4" id="KW-1185">Reference proteome</keyword>
<dbReference type="PANTHER" id="PTHR11328:SF24">
    <property type="entry name" value="MAJOR FACILITATOR SUPERFAMILY (MFS) PROFILE DOMAIN-CONTAINING PROTEIN"/>
    <property type="match status" value="1"/>
</dbReference>
<comment type="similarity">
    <text evidence="1">Belongs to the sodium:galactoside symporter (TC 2.A.2) family.</text>
</comment>
<dbReference type="Proteomes" id="UP001200741">
    <property type="component" value="Unassembled WGS sequence"/>
</dbReference>
<evidence type="ECO:0000313" key="3">
    <source>
        <dbReference type="EMBL" id="MCE4556502.1"/>
    </source>
</evidence>
<keyword evidence="2" id="KW-0472">Membrane</keyword>
<feature type="transmembrane region" description="Helical" evidence="2">
    <location>
        <begin position="115"/>
        <end position="140"/>
    </location>
</feature>
<dbReference type="SUPFAM" id="SSF103473">
    <property type="entry name" value="MFS general substrate transporter"/>
    <property type="match status" value="1"/>
</dbReference>